<name>A0ABP8DE54_9ACTN</name>
<keyword evidence="3" id="KW-1185">Reference proteome</keyword>
<organism evidence="2 3">
    <name type="scientific">Dactylosporangium darangshiense</name>
    <dbReference type="NCBI Taxonomy" id="579108"/>
    <lineage>
        <taxon>Bacteria</taxon>
        <taxon>Bacillati</taxon>
        <taxon>Actinomycetota</taxon>
        <taxon>Actinomycetes</taxon>
        <taxon>Micromonosporales</taxon>
        <taxon>Micromonosporaceae</taxon>
        <taxon>Dactylosporangium</taxon>
    </lineage>
</organism>
<sequence>MSARNAAPGRLEVVRALLNTWLIPNDIRVGVDRLADLAVDVAAWRDAVPGLPRPRTPTDLADLARTRDALRSALGGPPGGLQELFDAHPVRVVVVPGGTELVATDPADPAAVAAAIVAGAVGDGTWPRLKACPDCRWVFFDHSRNRTKVWCGMVADDANGRSCGSIAKVQAYRRRQADSTKPVR</sequence>
<dbReference type="RefSeq" id="WP_345130813.1">
    <property type="nucleotide sequence ID" value="NZ_BAABAT010000016.1"/>
</dbReference>
<dbReference type="Pfam" id="PF11706">
    <property type="entry name" value="zf-CGNR"/>
    <property type="match status" value="1"/>
</dbReference>
<reference evidence="3" key="1">
    <citation type="journal article" date="2019" name="Int. J. Syst. Evol. Microbiol.">
        <title>The Global Catalogue of Microorganisms (GCM) 10K type strain sequencing project: providing services to taxonomists for standard genome sequencing and annotation.</title>
        <authorList>
            <consortium name="The Broad Institute Genomics Platform"/>
            <consortium name="The Broad Institute Genome Sequencing Center for Infectious Disease"/>
            <person name="Wu L."/>
            <person name="Ma J."/>
        </authorList>
    </citation>
    <scope>NUCLEOTIDE SEQUENCE [LARGE SCALE GENOMIC DNA]</scope>
    <source>
        <strain evidence="3">JCM 17441</strain>
    </source>
</reference>
<evidence type="ECO:0000259" key="1">
    <source>
        <dbReference type="Pfam" id="PF11706"/>
    </source>
</evidence>
<evidence type="ECO:0000313" key="2">
    <source>
        <dbReference type="EMBL" id="GAA4253761.1"/>
    </source>
</evidence>
<protein>
    <submittedName>
        <fullName evidence="2">CGNR zinc finger domain-containing protein</fullName>
    </submittedName>
</protein>
<proteinExistence type="predicted"/>
<dbReference type="EMBL" id="BAABAT010000016">
    <property type="protein sequence ID" value="GAA4253761.1"/>
    <property type="molecule type" value="Genomic_DNA"/>
</dbReference>
<dbReference type="InterPro" id="IPR010852">
    <property type="entry name" value="ABATE"/>
</dbReference>
<dbReference type="PANTHER" id="PTHR35525">
    <property type="entry name" value="BLL6575 PROTEIN"/>
    <property type="match status" value="1"/>
</dbReference>
<dbReference type="PANTHER" id="PTHR35525:SF3">
    <property type="entry name" value="BLL6575 PROTEIN"/>
    <property type="match status" value="1"/>
</dbReference>
<dbReference type="Gene3D" id="1.10.3300.10">
    <property type="entry name" value="Jann2411-like domain"/>
    <property type="match status" value="1"/>
</dbReference>
<feature type="domain" description="Zinc finger CGNR" evidence="1">
    <location>
        <begin position="128"/>
        <end position="176"/>
    </location>
</feature>
<comment type="caution">
    <text evidence="2">The sequence shown here is derived from an EMBL/GenBank/DDBJ whole genome shotgun (WGS) entry which is preliminary data.</text>
</comment>
<dbReference type="InterPro" id="IPR023286">
    <property type="entry name" value="ABATE_dom_sf"/>
</dbReference>
<gene>
    <name evidence="2" type="ORF">GCM10022255_055830</name>
</gene>
<evidence type="ECO:0000313" key="3">
    <source>
        <dbReference type="Proteomes" id="UP001500620"/>
    </source>
</evidence>
<dbReference type="SUPFAM" id="SSF160904">
    <property type="entry name" value="Jann2411-like"/>
    <property type="match status" value="1"/>
</dbReference>
<accession>A0ABP8DE54</accession>
<dbReference type="Proteomes" id="UP001500620">
    <property type="component" value="Unassembled WGS sequence"/>
</dbReference>
<dbReference type="InterPro" id="IPR021005">
    <property type="entry name" value="Znf_CGNR"/>
</dbReference>